<name>A0A974BQG2_XENLA</name>
<dbReference type="EMBL" id="KV467346">
    <property type="protein sequence ID" value="OCT56217.1"/>
    <property type="molecule type" value="Genomic_DNA"/>
</dbReference>
<keyword evidence="1" id="KW-1133">Transmembrane helix</keyword>
<keyword evidence="1" id="KW-0472">Membrane</keyword>
<keyword evidence="1" id="KW-0812">Transmembrane</keyword>
<protein>
    <submittedName>
        <fullName evidence="2">Uncharacterized protein</fullName>
    </submittedName>
</protein>
<sequence length="129" mass="14416">MVNQQWEWARQTLLEGLGHNAESMQRAAIALGASAMCISTTLFRRRQMDQRTRRTTESAMDPPKASPSAPVCCFHGVVPVTCIAVAKITFFLRWALGTSHFLYIYYFQHSGLLFYPLSNAISLLSASIS</sequence>
<feature type="transmembrane region" description="Helical" evidence="1">
    <location>
        <begin position="24"/>
        <end position="43"/>
    </location>
</feature>
<evidence type="ECO:0000256" key="1">
    <source>
        <dbReference type="SAM" id="Phobius"/>
    </source>
</evidence>
<reference evidence="2" key="1">
    <citation type="submission" date="2016-05" db="EMBL/GenBank/DDBJ databases">
        <title>WGS assembly of Xenopus laevis.</title>
        <authorList>
            <person name="Session A."/>
            <person name="Uno Y."/>
            <person name="Kwon T."/>
            <person name="Chapman J."/>
            <person name="Toyoda A."/>
            <person name="Takahashi S."/>
            <person name="Fukui A."/>
            <person name="Hikosaka A."/>
            <person name="Putnam N."/>
            <person name="Stites J."/>
            <person name="Van Heeringen S."/>
            <person name="Quigley I."/>
            <person name="Heinz S."/>
            <person name="Hellsten U."/>
            <person name="Lyons J."/>
            <person name="Suzuki A."/>
            <person name="Kondo M."/>
            <person name="Ogino H."/>
            <person name="Ochi H."/>
            <person name="Bogdanovic O."/>
            <person name="Lister R."/>
            <person name="Georgiou G."/>
            <person name="Paranjpe S."/>
            <person name="Van Kruijsbergen I."/>
            <person name="Mozaffari S."/>
            <person name="Shu S."/>
            <person name="Schmutz J."/>
            <person name="Jenkins J."/>
            <person name="Grimwood J."/>
            <person name="Carlson J."/>
            <person name="Mitros T."/>
            <person name="Simakov O."/>
            <person name="Heald R."/>
            <person name="Miller K."/>
            <person name="Haudenschild C."/>
            <person name="Kuroki Y."/>
            <person name="Tanaka T."/>
            <person name="Michiue T."/>
            <person name="Watanabe M."/>
            <person name="Kinoshita T."/>
            <person name="Ohta Y."/>
            <person name="Mawaribuchi S."/>
            <person name="Suzuki Y."/>
            <person name="Haramoto Y."/>
            <person name="Yamamoto T."/>
            <person name="Takagi C."/>
            <person name="Kitzman J."/>
            <person name="Shendure J."/>
            <person name="Nakayama T."/>
            <person name="Izutsu Y."/>
            <person name="Robert J."/>
            <person name="Dichmann D."/>
            <person name="Flajnik M."/>
            <person name="Houston D."/>
            <person name="Marcotte E."/>
            <person name="Wallingford J."/>
            <person name="Ito Y."/>
            <person name="Asashima M."/>
            <person name="Ueno N."/>
            <person name="Matsuda Y."/>
            <person name="Jan Veenstra G."/>
            <person name="Fujiyama A."/>
            <person name="Harland R."/>
            <person name="Taira M."/>
            <person name="Rokhsar D.S."/>
        </authorList>
    </citation>
    <scope>NUCLEOTIDE SEQUENCE</scope>
    <source>
        <strain evidence="2">J</strain>
        <tissue evidence="2">Blood</tissue>
    </source>
</reference>
<accession>A0A974BQG2</accession>
<evidence type="ECO:0000313" key="2">
    <source>
        <dbReference type="EMBL" id="OCT56217.1"/>
    </source>
</evidence>
<dbReference type="AlphaFoldDB" id="A0A974BQG2"/>
<gene>
    <name evidence="2" type="ORF">XELAEV_18000477mg</name>
</gene>
<proteinExistence type="predicted"/>
<organism evidence="2">
    <name type="scientific">Xenopus laevis</name>
    <name type="common">African clawed frog</name>
    <dbReference type="NCBI Taxonomy" id="8355"/>
    <lineage>
        <taxon>Eukaryota</taxon>
        <taxon>Metazoa</taxon>
        <taxon>Chordata</taxon>
        <taxon>Craniata</taxon>
        <taxon>Vertebrata</taxon>
        <taxon>Euteleostomi</taxon>
        <taxon>Amphibia</taxon>
        <taxon>Batrachia</taxon>
        <taxon>Anura</taxon>
        <taxon>Pipoidea</taxon>
        <taxon>Pipidae</taxon>
        <taxon>Xenopodinae</taxon>
        <taxon>Xenopus</taxon>
        <taxon>Xenopus</taxon>
    </lineage>
</organism>
<dbReference type="Proteomes" id="UP000694892">
    <property type="component" value="Unassembled WGS sequence"/>
</dbReference>